<dbReference type="EMBL" id="CM056743">
    <property type="protein sequence ID" value="KAJ8673716.1"/>
    <property type="molecule type" value="Genomic_DNA"/>
</dbReference>
<reference evidence="1" key="1">
    <citation type="submission" date="2023-04" db="EMBL/GenBank/DDBJ databases">
        <title>A chromosome-level genome assembly of the parasitoid wasp Eretmocerus hayati.</title>
        <authorList>
            <person name="Zhong Y."/>
            <person name="Liu S."/>
            <person name="Liu Y."/>
        </authorList>
    </citation>
    <scope>NUCLEOTIDE SEQUENCE</scope>
    <source>
        <strain evidence="1">ZJU_SS_LIU_2023</strain>
    </source>
</reference>
<dbReference type="Proteomes" id="UP001239111">
    <property type="component" value="Chromosome 3"/>
</dbReference>
<organism evidence="1 2">
    <name type="scientific">Eretmocerus hayati</name>
    <dbReference type="NCBI Taxonomy" id="131215"/>
    <lineage>
        <taxon>Eukaryota</taxon>
        <taxon>Metazoa</taxon>
        <taxon>Ecdysozoa</taxon>
        <taxon>Arthropoda</taxon>
        <taxon>Hexapoda</taxon>
        <taxon>Insecta</taxon>
        <taxon>Pterygota</taxon>
        <taxon>Neoptera</taxon>
        <taxon>Endopterygota</taxon>
        <taxon>Hymenoptera</taxon>
        <taxon>Apocrita</taxon>
        <taxon>Proctotrupomorpha</taxon>
        <taxon>Chalcidoidea</taxon>
        <taxon>Aphelinidae</taxon>
        <taxon>Aphelininae</taxon>
        <taxon>Eretmocerus</taxon>
    </lineage>
</organism>
<proteinExistence type="predicted"/>
<evidence type="ECO:0000313" key="1">
    <source>
        <dbReference type="EMBL" id="KAJ8673716.1"/>
    </source>
</evidence>
<evidence type="ECO:0000313" key="2">
    <source>
        <dbReference type="Proteomes" id="UP001239111"/>
    </source>
</evidence>
<sequence length="381" mass="43700">MESRSALRSGCQPKKRKTFVTVVVLAVIIGCILFAYKAFADEPKHPLKKVFIIFRHGERTPTETFPNDPHANYPWPEGWGALTKRGMLQMYRLGQWIRKEYGWITSNKFEPTSTIVNSSYADRCIASTQALLAGLYPPAEKDFFVAGLPWRPIPVHYMPRNMDQILLVTKSCPKLGRALKEAYANESLRSDAELKSYYEELTQITGQNVTNITAVEFLYNTLEIEELNNLDLMPEIKPYYNSKMREIAARGYALYTSNTLQQRLRGGPLLKHILEKMLDGKDEEKLFLYGGHDVGIVSTLRAMGFTNELFKLDFGVTLIYELRVPKNNDSYSVRISMLNSTEMTEPHELKIPGCDDPCKPQKLQEIWKDVIPEDWDQECHS</sequence>
<protein>
    <submittedName>
        <fullName evidence="1">Uncharacterized protein</fullName>
    </submittedName>
</protein>
<keyword evidence="2" id="KW-1185">Reference proteome</keyword>
<gene>
    <name evidence="1" type="ORF">QAD02_004978</name>
</gene>
<comment type="caution">
    <text evidence="1">The sequence shown here is derived from an EMBL/GenBank/DDBJ whole genome shotgun (WGS) entry which is preliminary data.</text>
</comment>
<name>A0ACC2NRG1_9HYME</name>
<accession>A0ACC2NRG1</accession>